<dbReference type="SUPFAM" id="SSF52833">
    <property type="entry name" value="Thioredoxin-like"/>
    <property type="match status" value="1"/>
</dbReference>
<protein>
    <submittedName>
        <fullName evidence="1">Uncharacterized protein</fullName>
    </submittedName>
</protein>
<organism evidence="1 2">
    <name type="scientific">Vibrio sinaloensis DSM 21326</name>
    <dbReference type="NCBI Taxonomy" id="945550"/>
    <lineage>
        <taxon>Bacteria</taxon>
        <taxon>Pseudomonadati</taxon>
        <taxon>Pseudomonadota</taxon>
        <taxon>Gammaproteobacteria</taxon>
        <taxon>Vibrionales</taxon>
        <taxon>Vibrionaceae</taxon>
        <taxon>Vibrio</taxon>
        <taxon>Vibrio oreintalis group</taxon>
    </lineage>
</organism>
<evidence type="ECO:0000313" key="1">
    <source>
        <dbReference type="EMBL" id="EGA70775.1"/>
    </source>
</evidence>
<evidence type="ECO:0000313" key="2">
    <source>
        <dbReference type="Proteomes" id="UP000006228"/>
    </source>
</evidence>
<dbReference type="AlphaFoldDB" id="E8M5I2"/>
<comment type="caution">
    <text evidence="1">The sequence shown here is derived from an EMBL/GenBank/DDBJ whole genome shotgun (WGS) entry which is preliminary data.</text>
</comment>
<dbReference type="eggNOG" id="COG5429">
    <property type="taxonomic scope" value="Bacteria"/>
</dbReference>
<dbReference type="InterPro" id="IPR036249">
    <property type="entry name" value="Thioredoxin-like_sf"/>
</dbReference>
<gene>
    <name evidence="1" type="ORF">VISI1226_01580</name>
</gene>
<dbReference type="Pfam" id="PF06764">
    <property type="entry name" value="DUF1223"/>
    <property type="match status" value="1"/>
</dbReference>
<dbReference type="PANTHER" id="PTHR36057:SF1">
    <property type="entry name" value="LIPOPROTEIN LIPID ATTACHMENT SITE-LIKE PROTEIN, PUTATIVE (DUF1223)-RELATED"/>
    <property type="match status" value="1"/>
</dbReference>
<proteinExistence type="predicted"/>
<dbReference type="EMBL" id="AEVT01000056">
    <property type="protein sequence ID" value="EGA70775.1"/>
    <property type="molecule type" value="Genomic_DNA"/>
</dbReference>
<dbReference type="InterPro" id="IPR010634">
    <property type="entry name" value="DUF1223"/>
</dbReference>
<dbReference type="OrthoDB" id="9808254at2"/>
<dbReference type="PANTHER" id="PTHR36057">
    <property type="match status" value="1"/>
</dbReference>
<dbReference type="RefSeq" id="WP_008076017.1">
    <property type="nucleotide sequence ID" value="NZ_AEVT01000056.1"/>
</dbReference>
<dbReference type="GeneID" id="95568873"/>
<name>E8M5I2_PHOS4</name>
<sequence length="232" mass="26848">MNSLLAVSVVSSLSAGQIWTHEGQPAQVVELFTSEGCSSCPPADRYLSKFEHNDTLWKEIIPVSYHVDYWDHLGWKDKYAKPEYSQLQRLYYAYDLVGSVYTPGFVVDGKEWRGFFNWVKRDLPDMEKRPAKQLQLVRKGNQFKLTFEQQGNFDATIVFLSNNRYSQIKRGENRGRSLEHDFIARERMQGRASDGTWQFNLNLPLEEIDAVVAWVTKPGEFERIQTVAGNIE</sequence>
<reference evidence="1 2" key="1">
    <citation type="journal article" date="2012" name="Int. J. Syst. Evol. Microbiol.">
        <title>Vibrio caribbeanicus sp. nov., isolated from the marine sponge Scleritoderma cyanea.</title>
        <authorList>
            <person name="Hoffmann M."/>
            <person name="Monday S.R."/>
            <person name="Allard M.W."/>
            <person name="Strain E.A."/>
            <person name="Whittaker P."/>
            <person name="Naum M."/>
            <person name="McCarthy P.J."/>
            <person name="Lopez J.V."/>
            <person name="Fischer M."/>
            <person name="Brown E.W."/>
        </authorList>
    </citation>
    <scope>NUCLEOTIDE SEQUENCE [LARGE SCALE GENOMIC DNA]</scope>
    <source>
        <strain evidence="2">DSMZ 21326</strain>
    </source>
</reference>
<dbReference type="Proteomes" id="UP000006228">
    <property type="component" value="Unassembled WGS sequence"/>
</dbReference>
<accession>E8M5I2</accession>